<accession>A0AAV7UYL7</accession>
<gene>
    <name evidence="2" type="ORF">NDU88_002752</name>
</gene>
<evidence type="ECO:0000256" key="1">
    <source>
        <dbReference type="SAM" id="MobiDB-lite"/>
    </source>
</evidence>
<sequence>MDRQGSENDRSQEGEDEEFRIPGLSAENWLTSSPSQTREGLEARKVTPPGPPAQIEESQPAEVPAEEDSREVIRR</sequence>
<dbReference type="Proteomes" id="UP001066276">
    <property type="component" value="Chromosome 2_2"/>
</dbReference>
<evidence type="ECO:0000313" key="3">
    <source>
        <dbReference type="Proteomes" id="UP001066276"/>
    </source>
</evidence>
<feature type="compositionally biased region" description="Polar residues" evidence="1">
    <location>
        <begin position="28"/>
        <end position="38"/>
    </location>
</feature>
<keyword evidence="3" id="KW-1185">Reference proteome</keyword>
<name>A0AAV7UYL7_PLEWA</name>
<feature type="region of interest" description="Disordered" evidence="1">
    <location>
        <begin position="1"/>
        <end position="75"/>
    </location>
</feature>
<dbReference type="AlphaFoldDB" id="A0AAV7UYL7"/>
<reference evidence="2" key="1">
    <citation type="journal article" date="2022" name="bioRxiv">
        <title>Sequencing and chromosome-scale assembly of the giantPleurodeles waltlgenome.</title>
        <authorList>
            <person name="Brown T."/>
            <person name="Elewa A."/>
            <person name="Iarovenko S."/>
            <person name="Subramanian E."/>
            <person name="Araus A.J."/>
            <person name="Petzold A."/>
            <person name="Susuki M."/>
            <person name="Suzuki K.-i.T."/>
            <person name="Hayashi T."/>
            <person name="Toyoda A."/>
            <person name="Oliveira C."/>
            <person name="Osipova E."/>
            <person name="Leigh N.D."/>
            <person name="Simon A."/>
            <person name="Yun M.H."/>
        </authorList>
    </citation>
    <scope>NUCLEOTIDE SEQUENCE</scope>
    <source>
        <strain evidence="2">20211129_DDA</strain>
        <tissue evidence="2">Liver</tissue>
    </source>
</reference>
<evidence type="ECO:0000313" key="2">
    <source>
        <dbReference type="EMBL" id="KAJ1193454.1"/>
    </source>
</evidence>
<comment type="caution">
    <text evidence="2">The sequence shown here is derived from an EMBL/GenBank/DDBJ whole genome shotgun (WGS) entry which is preliminary data.</text>
</comment>
<protein>
    <submittedName>
        <fullName evidence="2">Uncharacterized protein</fullName>
    </submittedName>
</protein>
<feature type="compositionally biased region" description="Basic and acidic residues" evidence="1">
    <location>
        <begin position="1"/>
        <end position="13"/>
    </location>
</feature>
<proteinExistence type="predicted"/>
<dbReference type="EMBL" id="JANPWB010000004">
    <property type="protein sequence ID" value="KAJ1193454.1"/>
    <property type="molecule type" value="Genomic_DNA"/>
</dbReference>
<organism evidence="2 3">
    <name type="scientific">Pleurodeles waltl</name>
    <name type="common">Iberian ribbed newt</name>
    <dbReference type="NCBI Taxonomy" id="8319"/>
    <lineage>
        <taxon>Eukaryota</taxon>
        <taxon>Metazoa</taxon>
        <taxon>Chordata</taxon>
        <taxon>Craniata</taxon>
        <taxon>Vertebrata</taxon>
        <taxon>Euteleostomi</taxon>
        <taxon>Amphibia</taxon>
        <taxon>Batrachia</taxon>
        <taxon>Caudata</taxon>
        <taxon>Salamandroidea</taxon>
        <taxon>Salamandridae</taxon>
        <taxon>Pleurodelinae</taxon>
        <taxon>Pleurodeles</taxon>
    </lineage>
</organism>